<evidence type="ECO:0000313" key="2">
    <source>
        <dbReference type="EMBL" id="MDF3289763.1"/>
    </source>
</evidence>
<gene>
    <name evidence="2" type="ORF">P3G67_11045</name>
</gene>
<organism evidence="2 3">
    <name type="scientific">Streptomyces silvisoli</name>
    <dbReference type="NCBI Taxonomy" id="3034235"/>
    <lineage>
        <taxon>Bacteria</taxon>
        <taxon>Bacillati</taxon>
        <taxon>Actinomycetota</taxon>
        <taxon>Actinomycetes</taxon>
        <taxon>Kitasatosporales</taxon>
        <taxon>Streptomycetaceae</taxon>
        <taxon>Streptomyces</taxon>
    </lineage>
</organism>
<dbReference type="Proteomes" id="UP001216579">
    <property type="component" value="Unassembled WGS sequence"/>
</dbReference>
<comment type="caution">
    <text evidence="2">The sequence shown here is derived from an EMBL/GenBank/DDBJ whole genome shotgun (WGS) entry which is preliminary data.</text>
</comment>
<reference evidence="2 3" key="1">
    <citation type="submission" date="2023-03" db="EMBL/GenBank/DDBJ databases">
        <title>Draft genome sequence of Streptomyces sp. RB6PN23 isolated from peat swamp forest in Thailand.</title>
        <authorList>
            <person name="Klaysubun C."/>
            <person name="Duangmal K."/>
        </authorList>
    </citation>
    <scope>NUCLEOTIDE SEQUENCE [LARGE SCALE GENOMIC DNA]</scope>
    <source>
        <strain evidence="2 3">RB6PN23</strain>
    </source>
</reference>
<dbReference type="RefSeq" id="WP_276093276.1">
    <property type="nucleotide sequence ID" value="NZ_JARJBC010000005.1"/>
</dbReference>
<keyword evidence="1" id="KW-1133">Transmembrane helix</keyword>
<feature type="transmembrane region" description="Helical" evidence="1">
    <location>
        <begin position="40"/>
        <end position="59"/>
    </location>
</feature>
<evidence type="ECO:0008006" key="4">
    <source>
        <dbReference type="Google" id="ProtNLM"/>
    </source>
</evidence>
<dbReference type="EMBL" id="JARJBC010000005">
    <property type="protein sequence ID" value="MDF3289763.1"/>
    <property type="molecule type" value="Genomic_DNA"/>
</dbReference>
<proteinExistence type="predicted"/>
<evidence type="ECO:0000256" key="1">
    <source>
        <dbReference type="SAM" id="Phobius"/>
    </source>
</evidence>
<name>A0ABT5ZLA0_9ACTN</name>
<feature type="transmembrane region" description="Helical" evidence="1">
    <location>
        <begin position="79"/>
        <end position="98"/>
    </location>
</feature>
<protein>
    <recommendedName>
        <fullName evidence="4">Integral membrane protein</fullName>
    </recommendedName>
</protein>
<keyword evidence="3" id="KW-1185">Reference proteome</keyword>
<accession>A0ABT5ZLA0</accession>
<sequence>MSRHVGLAARRLITHEARALASVVLWLTRRRDGVHEGDRAIGYAAAQSATMAVLIFVSLVETVVLDVAVPWPSVRLPLFLVDVYGVFFLLALHASCVVRPHVIGPDGSLRVRYGVLLDLRVPADLIGTVRVERRFPGARVIRVDEAGRLDVTVGGQTSVTVELASPVTLTRPLGKRAQVQVLRFHADDPRAAVAAMAPRMRRRLPGGRPQP</sequence>
<keyword evidence="1" id="KW-0472">Membrane</keyword>
<keyword evidence="1" id="KW-0812">Transmembrane</keyword>
<evidence type="ECO:0000313" key="3">
    <source>
        <dbReference type="Proteomes" id="UP001216579"/>
    </source>
</evidence>